<name>A0A1G1T7D6_9BACT</name>
<dbReference type="PANTHER" id="PTHR30461">
    <property type="entry name" value="DNA-INVERTASE FROM LAMBDOID PROPHAGE"/>
    <property type="match status" value="1"/>
</dbReference>
<proteinExistence type="predicted"/>
<comment type="caution">
    <text evidence="2">The sequence shown here is derived from an EMBL/GenBank/DDBJ whole genome shotgun (WGS) entry which is preliminary data.</text>
</comment>
<feature type="domain" description="Resolvase/invertase-type recombinase catalytic" evidence="1">
    <location>
        <begin position="2"/>
        <end position="147"/>
    </location>
</feature>
<dbReference type="Pfam" id="PF00239">
    <property type="entry name" value="Resolvase"/>
    <property type="match status" value="1"/>
</dbReference>
<organism evidence="2 3">
    <name type="scientific">Hymenobacter lapidarius</name>
    <dbReference type="NCBI Taxonomy" id="1908237"/>
    <lineage>
        <taxon>Bacteria</taxon>
        <taxon>Pseudomonadati</taxon>
        <taxon>Bacteroidota</taxon>
        <taxon>Cytophagia</taxon>
        <taxon>Cytophagales</taxon>
        <taxon>Hymenobacteraceae</taxon>
        <taxon>Hymenobacter</taxon>
    </lineage>
</organism>
<keyword evidence="3" id="KW-1185">Reference proteome</keyword>
<dbReference type="InterPro" id="IPR036162">
    <property type="entry name" value="Resolvase-like_N_sf"/>
</dbReference>
<dbReference type="OrthoDB" id="942413at2"/>
<dbReference type="STRING" id="1908237.BEN47_12400"/>
<dbReference type="SUPFAM" id="SSF53041">
    <property type="entry name" value="Resolvase-like"/>
    <property type="match status" value="1"/>
</dbReference>
<dbReference type="CDD" id="cd00338">
    <property type="entry name" value="Ser_Recombinase"/>
    <property type="match status" value="1"/>
</dbReference>
<protein>
    <recommendedName>
        <fullName evidence="1">Resolvase/invertase-type recombinase catalytic domain-containing protein</fullName>
    </recommendedName>
</protein>
<dbReference type="Gene3D" id="3.40.50.1390">
    <property type="entry name" value="Resolvase, N-terminal catalytic domain"/>
    <property type="match status" value="1"/>
</dbReference>
<dbReference type="PANTHER" id="PTHR30461:SF23">
    <property type="entry name" value="DNA RECOMBINASE-RELATED"/>
    <property type="match status" value="1"/>
</dbReference>
<dbReference type="SMART" id="SM00857">
    <property type="entry name" value="Resolvase"/>
    <property type="match status" value="1"/>
</dbReference>
<sequence length="192" mass="21689">MTAAIYARVSTRDKGQTNDNQLLELRAFAGRLGYSVYQEYCDQESGGTAERPQFQQLFLDAHQRRFDVVLFWSLDRFSREGVGETLNHLQRLTVAGVQFKFFTEQYLDSTGVFKEAIIAILAAIAKQERVRFSERIKAGQARSTKKPGRPALAATKLAEVRRLRGEGLSFKKIQLATGVPVATMHKYLVGER</sequence>
<dbReference type="GO" id="GO:0000150">
    <property type="term" value="F:DNA strand exchange activity"/>
    <property type="evidence" value="ECO:0007669"/>
    <property type="project" value="InterPro"/>
</dbReference>
<dbReference type="InterPro" id="IPR006119">
    <property type="entry name" value="Resolv_N"/>
</dbReference>
<gene>
    <name evidence="2" type="ORF">BEN47_12400</name>
</gene>
<dbReference type="EMBL" id="MDZB01000094">
    <property type="protein sequence ID" value="OGX86779.1"/>
    <property type="molecule type" value="Genomic_DNA"/>
</dbReference>
<accession>A0A1G1T7D6</accession>
<evidence type="ECO:0000313" key="2">
    <source>
        <dbReference type="EMBL" id="OGX86779.1"/>
    </source>
</evidence>
<evidence type="ECO:0000313" key="3">
    <source>
        <dbReference type="Proteomes" id="UP000176294"/>
    </source>
</evidence>
<dbReference type="RefSeq" id="WP_070726772.1">
    <property type="nucleotide sequence ID" value="NZ_MDZB01000094.1"/>
</dbReference>
<evidence type="ECO:0000259" key="1">
    <source>
        <dbReference type="PROSITE" id="PS51736"/>
    </source>
</evidence>
<dbReference type="InterPro" id="IPR050639">
    <property type="entry name" value="SSR_resolvase"/>
</dbReference>
<dbReference type="Proteomes" id="UP000176294">
    <property type="component" value="Unassembled WGS sequence"/>
</dbReference>
<dbReference type="AlphaFoldDB" id="A0A1G1T7D6"/>
<dbReference type="PROSITE" id="PS51736">
    <property type="entry name" value="RECOMBINASES_3"/>
    <property type="match status" value="1"/>
</dbReference>
<dbReference type="GO" id="GO:0003677">
    <property type="term" value="F:DNA binding"/>
    <property type="evidence" value="ECO:0007669"/>
    <property type="project" value="InterPro"/>
</dbReference>
<reference evidence="2 3" key="1">
    <citation type="submission" date="2016-08" db="EMBL/GenBank/DDBJ databases">
        <title>Hymenobacter coccineus sp. nov., Hymenobacter lapidarius sp. nov. and Hymenobacter glacialis sp. nov., isolated from Antarctic soil.</title>
        <authorList>
            <person name="Sedlacek I."/>
            <person name="Kralova S."/>
            <person name="Kyrova K."/>
            <person name="Maslanova I."/>
            <person name="Stankova E."/>
            <person name="Vrbovska V."/>
            <person name="Nemec M."/>
            <person name="Bartak M."/>
            <person name="Svec P."/>
            <person name="Busse H.-J."/>
            <person name="Pantucek R."/>
        </authorList>
    </citation>
    <scope>NUCLEOTIDE SEQUENCE [LARGE SCALE GENOMIC DNA]</scope>
    <source>
        <strain evidence="2 3">CCM 8643</strain>
    </source>
</reference>